<organism evidence="1 2">
    <name type="scientific">Trifolium pratense</name>
    <name type="common">Red clover</name>
    <dbReference type="NCBI Taxonomy" id="57577"/>
    <lineage>
        <taxon>Eukaryota</taxon>
        <taxon>Viridiplantae</taxon>
        <taxon>Streptophyta</taxon>
        <taxon>Embryophyta</taxon>
        <taxon>Tracheophyta</taxon>
        <taxon>Spermatophyta</taxon>
        <taxon>Magnoliopsida</taxon>
        <taxon>eudicotyledons</taxon>
        <taxon>Gunneridae</taxon>
        <taxon>Pentapetalae</taxon>
        <taxon>rosids</taxon>
        <taxon>fabids</taxon>
        <taxon>Fabales</taxon>
        <taxon>Fabaceae</taxon>
        <taxon>Papilionoideae</taxon>
        <taxon>50 kb inversion clade</taxon>
        <taxon>NPAAA clade</taxon>
        <taxon>Hologalegina</taxon>
        <taxon>IRL clade</taxon>
        <taxon>Trifolieae</taxon>
        <taxon>Trifolium</taxon>
    </lineage>
</organism>
<name>A0A2K3JPC1_TRIPR</name>
<evidence type="ECO:0000313" key="1">
    <source>
        <dbReference type="EMBL" id="PNX55866.1"/>
    </source>
</evidence>
<dbReference type="AlphaFoldDB" id="A0A2K3JPC1"/>
<sequence>RTHMGEDLGFADDFRRERKKHSKAERRSAVVRKTEEVVLTAAMVTLEPTALLKTRRSINPISP</sequence>
<gene>
    <name evidence="1" type="ORF">L195_g049499</name>
</gene>
<dbReference type="EMBL" id="ASHM01073123">
    <property type="protein sequence ID" value="PNX55866.1"/>
    <property type="molecule type" value="Genomic_DNA"/>
</dbReference>
<feature type="non-terminal residue" evidence="1">
    <location>
        <position position="1"/>
    </location>
</feature>
<protein>
    <submittedName>
        <fullName evidence="1">Uncharacterized protein</fullName>
    </submittedName>
</protein>
<evidence type="ECO:0000313" key="2">
    <source>
        <dbReference type="Proteomes" id="UP000236291"/>
    </source>
</evidence>
<comment type="caution">
    <text evidence="1">The sequence shown here is derived from an EMBL/GenBank/DDBJ whole genome shotgun (WGS) entry which is preliminary data.</text>
</comment>
<accession>A0A2K3JPC1</accession>
<proteinExistence type="predicted"/>
<dbReference type="Proteomes" id="UP000236291">
    <property type="component" value="Unassembled WGS sequence"/>
</dbReference>
<reference evidence="1 2" key="2">
    <citation type="journal article" date="2017" name="Front. Plant Sci.">
        <title>Gene Classification and Mining of Molecular Markers Useful in Red Clover (Trifolium pratense) Breeding.</title>
        <authorList>
            <person name="Istvanek J."/>
            <person name="Dluhosova J."/>
            <person name="Dluhos P."/>
            <person name="Patkova L."/>
            <person name="Nedelnik J."/>
            <person name="Repkova J."/>
        </authorList>
    </citation>
    <scope>NUCLEOTIDE SEQUENCE [LARGE SCALE GENOMIC DNA]</scope>
    <source>
        <strain evidence="2">cv. Tatra</strain>
        <tissue evidence="1">Young leaves</tissue>
    </source>
</reference>
<reference evidence="1 2" key="1">
    <citation type="journal article" date="2014" name="Am. J. Bot.">
        <title>Genome assembly and annotation for red clover (Trifolium pratense; Fabaceae).</title>
        <authorList>
            <person name="Istvanek J."/>
            <person name="Jaros M."/>
            <person name="Krenek A."/>
            <person name="Repkova J."/>
        </authorList>
    </citation>
    <scope>NUCLEOTIDE SEQUENCE [LARGE SCALE GENOMIC DNA]</scope>
    <source>
        <strain evidence="2">cv. Tatra</strain>
        <tissue evidence="1">Young leaves</tissue>
    </source>
</reference>